<dbReference type="PROSITE" id="PS50048">
    <property type="entry name" value="ZN2_CY6_FUNGAL_2"/>
    <property type="match status" value="1"/>
</dbReference>
<accession>A0ABY2GTH8</accession>
<dbReference type="EMBL" id="PPTA01000017">
    <property type="protein sequence ID" value="TFA98783.1"/>
    <property type="molecule type" value="Genomic_DNA"/>
</dbReference>
<keyword evidence="1" id="KW-0539">Nucleus</keyword>
<name>A0ABY2GTH8_9HYPO</name>
<keyword evidence="5" id="KW-1185">Reference proteome</keyword>
<dbReference type="Proteomes" id="UP001642720">
    <property type="component" value="Unassembled WGS sequence"/>
</dbReference>
<protein>
    <recommendedName>
        <fullName evidence="3">Zn(2)-C6 fungal-type domain-containing protein</fullName>
    </recommendedName>
</protein>
<dbReference type="InterPro" id="IPR053178">
    <property type="entry name" value="Osmoadaptation_assoc"/>
</dbReference>
<gene>
    <name evidence="4" type="ORF">CCMA1212_009323</name>
</gene>
<dbReference type="InterPro" id="IPR036864">
    <property type="entry name" value="Zn2-C6_fun-type_DNA-bd_sf"/>
</dbReference>
<dbReference type="GeneID" id="300580860"/>
<dbReference type="RefSeq" id="XP_073554985.1">
    <property type="nucleotide sequence ID" value="XM_073706410.1"/>
</dbReference>
<evidence type="ECO:0000256" key="2">
    <source>
        <dbReference type="SAM" id="MobiDB-lite"/>
    </source>
</evidence>
<feature type="domain" description="Zn(2)-C6 fungal-type" evidence="3">
    <location>
        <begin position="15"/>
        <end position="44"/>
    </location>
</feature>
<dbReference type="SUPFAM" id="SSF57701">
    <property type="entry name" value="Zn2/Cys6 DNA-binding domain"/>
    <property type="match status" value="1"/>
</dbReference>
<sequence length="647" mass="72108">MSTTTVVRRQPRSKGCEQCIARRVKCDERPGCCKNCSRFGLPCSGAIRGAVFLDMTEKVSCSSMRPRKQRTKKTVAAKDEAEKRTEKPSSTDDTLEKQGTVEDSRSLTNGSPASPALLTDFTGDTEDAQSYTELLEIEEQGERCQYGDLSFPSTRPKSHFDDENCFGMTTFDYNPSIPPQLDAAAYNEYCFVGNFAQLIMSSRRSYSTNRPKSWILELPHLAATNALPSSLRYAMHAAALLYHAVTNHDNRAKVAAVRWYLAGLQSYRTTVLGPKPKKVMAASVPKEAVGSEGLSILEIAEICVPIMFSFYEALQGASSDAELLHHAAATEMLERRGPENCVCGLAHSVMRSLRVREVRMLMIRLYVNVILEVGSSCWLTNLHLKAFYSIMQNRSANFSSPEWLSIPFQQKHKICYDRLIDILLSFTKVLRLPYLDQKGATLRRSVNRVHDLSTTRKADIEERTMTVLAQLQEWWLQFSQEHCEMITLSTQSSFTPENACMAVASPTSVLANPLSSSWMIANNETLTASMLSLYSATHMILHTVLLVISLSKAPYCIGPDGQTEVDSHQAAISAYAMGVFNASMYLNTINPFCGDAVRTSFSMTIVSQFALEDTQRDEARRMLDQWKVHDPQPPSFSGTAKSDALVL</sequence>
<dbReference type="PANTHER" id="PTHR38111:SF11">
    <property type="entry name" value="TRANSCRIPTION FACTOR DOMAIN-CONTAINING PROTEIN-RELATED"/>
    <property type="match status" value="1"/>
</dbReference>
<reference evidence="4 5" key="1">
    <citation type="submission" date="2018-01" db="EMBL/GenBank/DDBJ databases">
        <title>Genome characterization of the sugarcane-associated fungus Trichoderma ghanense CCMA-1212 and their application in lignocelulose bioconversion.</title>
        <authorList>
            <person name="Steindorff A.S."/>
            <person name="Mendes T.D."/>
            <person name="Vilela E.S.D."/>
            <person name="Rodrigues D.S."/>
            <person name="Formighieri E.F."/>
            <person name="Melo I.S."/>
            <person name="Favaro L.C.L."/>
        </authorList>
    </citation>
    <scope>NUCLEOTIDE SEQUENCE [LARGE SCALE GENOMIC DNA]</scope>
    <source>
        <strain evidence="4 5">CCMA-1212</strain>
    </source>
</reference>
<evidence type="ECO:0000256" key="1">
    <source>
        <dbReference type="ARBA" id="ARBA00023242"/>
    </source>
</evidence>
<feature type="compositionally biased region" description="Basic residues" evidence="2">
    <location>
        <begin position="65"/>
        <end position="75"/>
    </location>
</feature>
<proteinExistence type="predicted"/>
<evidence type="ECO:0000259" key="3">
    <source>
        <dbReference type="PROSITE" id="PS50048"/>
    </source>
</evidence>
<feature type="compositionally biased region" description="Basic and acidic residues" evidence="2">
    <location>
        <begin position="76"/>
        <end position="105"/>
    </location>
</feature>
<dbReference type="PANTHER" id="PTHR38111">
    <property type="entry name" value="ZN(2)-C6 FUNGAL-TYPE DOMAIN-CONTAINING PROTEIN-RELATED"/>
    <property type="match status" value="1"/>
</dbReference>
<organism evidence="4 5">
    <name type="scientific">Trichoderma ghanense</name>
    <dbReference type="NCBI Taxonomy" id="65468"/>
    <lineage>
        <taxon>Eukaryota</taxon>
        <taxon>Fungi</taxon>
        <taxon>Dikarya</taxon>
        <taxon>Ascomycota</taxon>
        <taxon>Pezizomycotina</taxon>
        <taxon>Sordariomycetes</taxon>
        <taxon>Hypocreomycetidae</taxon>
        <taxon>Hypocreales</taxon>
        <taxon>Hypocreaceae</taxon>
        <taxon>Trichoderma</taxon>
    </lineage>
</organism>
<evidence type="ECO:0000313" key="4">
    <source>
        <dbReference type="EMBL" id="TFA98783.1"/>
    </source>
</evidence>
<feature type="region of interest" description="Disordered" evidence="2">
    <location>
        <begin position="62"/>
        <end position="122"/>
    </location>
</feature>
<dbReference type="CDD" id="cd00067">
    <property type="entry name" value="GAL4"/>
    <property type="match status" value="1"/>
</dbReference>
<dbReference type="InterPro" id="IPR001138">
    <property type="entry name" value="Zn2Cys6_DnaBD"/>
</dbReference>
<comment type="caution">
    <text evidence="4">The sequence shown here is derived from an EMBL/GenBank/DDBJ whole genome shotgun (WGS) entry which is preliminary data.</text>
</comment>
<evidence type="ECO:0000313" key="5">
    <source>
        <dbReference type="Proteomes" id="UP001642720"/>
    </source>
</evidence>